<feature type="compositionally biased region" description="Polar residues" evidence="1">
    <location>
        <begin position="154"/>
        <end position="165"/>
    </location>
</feature>
<feature type="compositionally biased region" description="Basic and acidic residues" evidence="1">
    <location>
        <begin position="254"/>
        <end position="264"/>
    </location>
</feature>
<dbReference type="EMBL" id="GBXI01002063">
    <property type="protein sequence ID" value="JAD12229.1"/>
    <property type="molecule type" value="Transcribed_RNA"/>
</dbReference>
<feature type="compositionally biased region" description="Polar residues" evidence="1">
    <location>
        <begin position="96"/>
        <end position="107"/>
    </location>
</feature>
<feature type="region of interest" description="Disordered" evidence="1">
    <location>
        <begin position="238"/>
        <end position="296"/>
    </location>
</feature>
<feature type="compositionally biased region" description="Basic residues" evidence="1">
    <location>
        <begin position="670"/>
        <end position="680"/>
    </location>
</feature>
<feature type="region of interest" description="Disordered" evidence="1">
    <location>
        <begin position="13"/>
        <end position="188"/>
    </location>
</feature>
<evidence type="ECO:0000313" key="2">
    <source>
        <dbReference type="EMBL" id="JAD12229.1"/>
    </source>
</evidence>
<feature type="compositionally biased region" description="Basic and acidic residues" evidence="1">
    <location>
        <begin position="890"/>
        <end position="902"/>
    </location>
</feature>
<accession>A0A0A1XLJ0</accession>
<proteinExistence type="predicted"/>
<feature type="region of interest" description="Disordered" evidence="1">
    <location>
        <begin position="789"/>
        <end position="963"/>
    </location>
</feature>
<protein>
    <submittedName>
        <fullName evidence="2">Uncharacterized protein</fullName>
    </submittedName>
</protein>
<organism evidence="2">
    <name type="scientific">Zeugodacus cucurbitae</name>
    <name type="common">Melon fruit fly</name>
    <name type="synonym">Bactrocera cucurbitae</name>
    <dbReference type="NCBI Taxonomy" id="28588"/>
    <lineage>
        <taxon>Eukaryota</taxon>
        <taxon>Metazoa</taxon>
        <taxon>Ecdysozoa</taxon>
        <taxon>Arthropoda</taxon>
        <taxon>Hexapoda</taxon>
        <taxon>Insecta</taxon>
        <taxon>Pterygota</taxon>
        <taxon>Neoptera</taxon>
        <taxon>Endopterygota</taxon>
        <taxon>Diptera</taxon>
        <taxon>Brachycera</taxon>
        <taxon>Muscomorpha</taxon>
        <taxon>Tephritoidea</taxon>
        <taxon>Tephritidae</taxon>
        <taxon>Zeugodacus</taxon>
        <taxon>Zeugodacus</taxon>
    </lineage>
</organism>
<feature type="compositionally biased region" description="Basic and acidic residues" evidence="1">
    <location>
        <begin position="13"/>
        <end position="34"/>
    </location>
</feature>
<reference evidence="2" key="1">
    <citation type="submission" date="2014-11" db="EMBL/GenBank/DDBJ databases">
        <authorList>
            <person name="Geib S."/>
        </authorList>
    </citation>
    <scope>NUCLEOTIDE SEQUENCE</scope>
</reference>
<feature type="compositionally biased region" description="Basic residues" evidence="1">
    <location>
        <begin position="954"/>
        <end position="963"/>
    </location>
</feature>
<feature type="compositionally biased region" description="Polar residues" evidence="1">
    <location>
        <begin position="243"/>
        <end position="252"/>
    </location>
</feature>
<evidence type="ECO:0000256" key="1">
    <source>
        <dbReference type="SAM" id="MobiDB-lite"/>
    </source>
</evidence>
<feature type="compositionally biased region" description="Polar residues" evidence="1">
    <location>
        <begin position="908"/>
        <end position="919"/>
    </location>
</feature>
<feature type="compositionally biased region" description="Basic and acidic residues" evidence="1">
    <location>
        <begin position="823"/>
        <end position="835"/>
    </location>
</feature>
<sequence length="963" mass="109977">QLEVLRVKERKVLRMKSESHPCKCDDDKKIEQKTAQKTLKKQKRSKTTEKSSPSPNRNYEKEFENQESITQEPSTSNAYALKKHMERKRMEHYLPEQTTSSNTNLRTSPKLAGSLNRPDSKITSESVADATITSKKTQMSESNKKRTQTKVPEISSSEHSQQQRLSRCEGSELESRYTYEKPATEAKGKNVRASLIPVLKRWHTKTVSEATTSNSSQEVEIVKPSTFIESVSEYKLVKAPEISTASNTSLSSVEGKHSKVERQGHKVSTIKSNQNNKKTKPPPPIKPKPTSNKSINLKETQSLLQGESNKDIYEENQNSLQKFDSEQKSLNTPPIKHSTLEQAAESLSKTSIRGLTVRSQESGTHSQGSEHSICMRSSSHSLESKCEVVESINVSKFSHDHINIQKVDSKQYLKAQDTSNVTKVTRKHSDSSYEHLIQETDSIKDQQRYECTDSSVSIPQLDEHKTSVKCSFIPIIKSDSVEPNLQDCFQIVQEHPPDVASSEHLTEDMLELNNDQGGGTDIDFEEEMKEYEHFRNYRSSIQNKKLSNALAISNADEKINANENSNGNDLSLKIGIERNSLSSDTDDEQKKQLCNESSQLLSDGELDSENCQLTDSLKMIFEQAKRSYMEGKLLEKTELYEQKMQSLHLYEYTPIVNGEDDLDVSERKTHGIKKSHKTRHALPPSFNPIEHPITSRSPALSCILESIDSEQFEVENSRSQTHRNQQENIDYKSTSMRRGRDASGAIDLNEYREGSDFDTRLLRPFKYPTCVCEIPIQCQPMIKLVTPRPRALRSKQTQTLLQAELPHWEPSKTSTRKRPKQYKSMDSESEEREKFLNQSTLQSPLNDRNKNNTMVSQKSSQDDIKYESSYDPTLNQMAAGISSRNRKEHRTKESINLEERSSKKMKRNTSIPDNCNQPNKLLRDKDINTENKILKNKEQTDESEKRKKEEEKGSKKKERKNKV</sequence>
<name>A0A0A1XLJ0_ZEUCU</name>
<gene>
    <name evidence="2" type="ORF">g.30889</name>
</gene>
<feature type="non-terminal residue" evidence="2">
    <location>
        <position position="1"/>
    </location>
</feature>
<feature type="compositionally biased region" description="Polar residues" evidence="1">
    <location>
        <begin position="836"/>
        <end position="859"/>
    </location>
</feature>
<reference evidence="2" key="2">
    <citation type="journal article" date="2015" name="Gigascience">
        <title>Reconstructing a comprehensive transcriptome assembly of a white-pupal translocated strain of the pest fruit fly Bactrocera cucurbitae.</title>
        <authorList>
            <person name="Sim S.B."/>
            <person name="Calla B."/>
            <person name="Hall B."/>
            <person name="DeRego T."/>
            <person name="Geib S.M."/>
        </authorList>
    </citation>
    <scope>NUCLEOTIDE SEQUENCE</scope>
</reference>
<feature type="compositionally biased region" description="Polar residues" evidence="1">
    <location>
        <begin position="121"/>
        <end position="141"/>
    </location>
</feature>
<dbReference type="AlphaFoldDB" id="A0A0A1XLJ0"/>
<feature type="region of interest" description="Disordered" evidence="1">
    <location>
        <begin position="670"/>
        <end position="691"/>
    </location>
</feature>
<feature type="compositionally biased region" description="Polar residues" evidence="1">
    <location>
        <begin position="66"/>
        <end position="78"/>
    </location>
</feature>
<feature type="compositionally biased region" description="Basic and acidic residues" evidence="1">
    <location>
        <begin position="921"/>
        <end position="953"/>
    </location>
</feature>
<feature type="compositionally biased region" description="Basic and acidic residues" evidence="1">
    <location>
        <begin position="166"/>
        <end position="188"/>
    </location>
</feature>